<proteinExistence type="predicted"/>
<dbReference type="InterPro" id="IPR025668">
    <property type="entry name" value="Tnp_DDE_dom"/>
</dbReference>
<accession>A0A2A5T574</accession>
<evidence type="ECO:0000313" key="3">
    <source>
        <dbReference type="Proteomes" id="UP000219020"/>
    </source>
</evidence>
<sequence>MTIVIAFHQSRYRDFNTYYIYFVCRYLTNEFSELVSYRRMFKRMQSVLVPLFSYLTLHQARPTGIAFVDSSKLQVCHNLRILRHQFSKGTSKRGKGMIGWFYGFKLHLIINNQSGIISDKVTTDNVDDRKPVSEMANKLFRCLYGNKGYISGLLKG</sequence>
<gene>
    <name evidence="2" type="ORF">BTN49_1257</name>
</gene>
<reference evidence="3" key="1">
    <citation type="submission" date="2017-04" db="EMBL/GenBank/DDBJ databases">
        <title>Genome evolution of the luminous symbionts of deep sea anglerfish.</title>
        <authorList>
            <person name="Hendry T.A."/>
        </authorList>
    </citation>
    <scope>NUCLEOTIDE SEQUENCE [LARGE SCALE GENOMIC DNA]</scope>
</reference>
<dbReference type="AlphaFoldDB" id="A0A2A5T574"/>
<protein>
    <submittedName>
        <fullName evidence="2">Mobile element protein</fullName>
    </submittedName>
</protein>
<evidence type="ECO:0000259" key="1">
    <source>
        <dbReference type="Pfam" id="PF13612"/>
    </source>
</evidence>
<dbReference type="Pfam" id="PF13612">
    <property type="entry name" value="DDE_Tnp_1_3"/>
    <property type="match status" value="1"/>
</dbReference>
<name>A0A2A5T574_9GAMM</name>
<keyword evidence="3" id="KW-1185">Reference proteome</keyword>
<dbReference type="Proteomes" id="UP000219020">
    <property type="component" value="Unassembled WGS sequence"/>
</dbReference>
<comment type="caution">
    <text evidence="2">The sequence shown here is derived from an EMBL/GenBank/DDBJ whole genome shotgun (WGS) entry which is preliminary data.</text>
</comment>
<organism evidence="2 3">
    <name type="scientific">Candidatus Enterovibrio escicola</name>
    <dbReference type="NCBI Taxonomy" id="1927127"/>
    <lineage>
        <taxon>Bacteria</taxon>
        <taxon>Pseudomonadati</taxon>
        <taxon>Pseudomonadota</taxon>
        <taxon>Gammaproteobacteria</taxon>
        <taxon>Vibrionales</taxon>
        <taxon>Vibrionaceae</taxon>
        <taxon>Enterovibrio</taxon>
    </lineage>
</organism>
<feature type="domain" description="Transposase DDE" evidence="1">
    <location>
        <begin position="60"/>
        <end position="154"/>
    </location>
</feature>
<dbReference type="EMBL" id="NBYY01000011">
    <property type="protein sequence ID" value="PCS23260.1"/>
    <property type="molecule type" value="Genomic_DNA"/>
</dbReference>
<evidence type="ECO:0000313" key="2">
    <source>
        <dbReference type="EMBL" id="PCS23260.1"/>
    </source>
</evidence>